<evidence type="ECO:0000313" key="4">
    <source>
        <dbReference type="Proteomes" id="UP001549162"/>
    </source>
</evidence>
<dbReference type="PROSITE" id="PS51272">
    <property type="entry name" value="SLH"/>
    <property type="match status" value="1"/>
</dbReference>
<dbReference type="Proteomes" id="UP001549162">
    <property type="component" value="Unassembled WGS sequence"/>
</dbReference>
<keyword evidence="4" id="KW-1185">Reference proteome</keyword>
<reference evidence="3 4" key="1">
    <citation type="submission" date="2024-06" db="EMBL/GenBank/DDBJ databases">
        <title>Genomic Encyclopedia of Type Strains, Phase IV (KMG-IV): sequencing the most valuable type-strain genomes for metagenomic binning, comparative biology and taxonomic classification.</title>
        <authorList>
            <person name="Goeker M."/>
        </authorList>
    </citation>
    <scope>NUCLEOTIDE SEQUENCE [LARGE SCALE GENOMIC DNA]</scope>
    <source>
        <strain evidence="3 4">DSM 21460</strain>
    </source>
</reference>
<feature type="domain" description="SLH" evidence="2">
    <location>
        <begin position="180"/>
        <end position="243"/>
    </location>
</feature>
<organism evidence="3 4">
    <name type="scientific">Peptoniphilus olsenii</name>
    <dbReference type="NCBI Taxonomy" id="411570"/>
    <lineage>
        <taxon>Bacteria</taxon>
        <taxon>Bacillati</taxon>
        <taxon>Bacillota</taxon>
        <taxon>Tissierellia</taxon>
        <taxon>Tissierellales</taxon>
        <taxon>Peptoniphilaceae</taxon>
        <taxon>Peptoniphilus</taxon>
    </lineage>
</organism>
<evidence type="ECO:0000256" key="1">
    <source>
        <dbReference type="SAM" id="SignalP"/>
    </source>
</evidence>
<proteinExistence type="predicted"/>
<dbReference type="EMBL" id="JBEPMA010000005">
    <property type="protein sequence ID" value="MET3617515.1"/>
    <property type="molecule type" value="Genomic_DNA"/>
</dbReference>
<dbReference type="RefSeq" id="WP_354368041.1">
    <property type="nucleotide sequence ID" value="NZ_JBEPMA010000005.1"/>
</dbReference>
<feature type="signal peptide" evidence="1">
    <location>
        <begin position="1"/>
        <end position="20"/>
    </location>
</feature>
<protein>
    <recommendedName>
        <fullName evidence="2">SLH domain-containing protein</fullName>
    </recommendedName>
</protein>
<accession>A0ABV2J9P9</accession>
<gene>
    <name evidence="3" type="ORF">ABID14_001146</name>
</gene>
<evidence type="ECO:0000313" key="3">
    <source>
        <dbReference type="EMBL" id="MET3617515.1"/>
    </source>
</evidence>
<sequence>MKKIIFSLMLTLVLPLNVFAGAKLASPNKIVATKDNKNYIFEMGKAKEKNLNIEIDVLNNGKWTSESKKSIIKQVNSNSTKNSVILSQNELDNIIAANNGYAFRLRYISKNGDVSDFTNEIHLGESALFKNCSSWALKDINKAKDLNIVVNSMATNMKSNITREELAEVAVKTYKYLNKRTSQGTINYFEDTNNKYVNIAVDLGLMNGNGTGTFNPKGSVTRQDFAVVISKVFGSDKVKDIKIKDKKSISNYALDAVKNSVNKKFMNLDKNSNFNPKKEMKREEVLSSIVRNIKK</sequence>
<dbReference type="InterPro" id="IPR001119">
    <property type="entry name" value="SLH_dom"/>
</dbReference>
<dbReference type="Pfam" id="PF00395">
    <property type="entry name" value="SLH"/>
    <property type="match status" value="2"/>
</dbReference>
<name>A0ABV2J9P9_9FIRM</name>
<keyword evidence="1" id="KW-0732">Signal</keyword>
<evidence type="ECO:0000259" key="2">
    <source>
        <dbReference type="PROSITE" id="PS51272"/>
    </source>
</evidence>
<comment type="caution">
    <text evidence="3">The sequence shown here is derived from an EMBL/GenBank/DDBJ whole genome shotgun (WGS) entry which is preliminary data.</text>
</comment>
<feature type="chain" id="PRO_5046632367" description="SLH domain-containing protein" evidence="1">
    <location>
        <begin position="21"/>
        <end position="295"/>
    </location>
</feature>